<dbReference type="AlphaFoldDB" id="A0A432XHD9"/>
<dbReference type="Proteomes" id="UP000286678">
    <property type="component" value="Unassembled WGS sequence"/>
</dbReference>
<organism evidence="2 3">
    <name type="scientific">Pseudidiomarina aquimaris</name>
    <dbReference type="NCBI Taxonomy" id="641841"/>
    <lineage>
        <taxon>Bacteria</taxon>
        <taxon>Pseudomonadati</taxon>
        <taxon>Pseudomonadota</taxon>
        <taxon>Gammaproteobacteria</taxon>
        <taxon>Alteromonadales</taxon>
        <taxon>Idiomarinaceae</taxon>
        <taxon>Pseudidiomarina</taxon>
    </lineage>
</organism>
<keyword evidence="1" id="KW-1133">Transmembrane helix</keyword>
<keyword evidence="3" id="KW-1185">Reference proteome</keyword>
<evidence type="ECO:0000313" key="2">
    <source>
        <dbReference type="EMBL" id="RUO48135.1"/>
    </source>
</evidence>
<feature type="transmembrane region" description="Helical" evidence="1">
    <location>
        <begin position="20"/>
        <end position="37"/>
    </location>
</feature>
<keyword evidence="1" id="KW-0812">Transmembrane</keyword>
<name>A0A432XHD9_9GAMM</name>
<proteinExistence type="predicted"/>
<protein>
    <submittedName>
        <fullName evidence="2">Uncharacterized protein</fullName>
    </submittedName>
</protein>
<keyword evidence="1" id="KW-0472">Membrane</keyword>
<dbReference type="EMBL" id="PIPT01000004">
    <property type="protein sequence ID" value="RUO48135.1"/>
    <property type="molecule type" value="Genomic_DNA"/>
</dbReference>
<reference evidence="3" key="1">
    <citation type="journal article" date="2018" name="Front. Microbiol.">
        <title>Genome-Based Analysis Reveals the Taxonomy and Diversity of the Family Idiomarinaceae.</title>
        <authorList>
            <person name="Liu Y."/>
            <person name="Lai Q."/>
            <person name="Shao Z."/>
        </authorList>
    </citation>
    <scope>NUCLEOTIDE SEQUENCE [LARGE SCALE GENOMIC DNA]</scope>
    <source>
        <strain evidence="3">SW15</strain>
    </source>
</reference>
<evidence type="ECO:0000313" key="3">
    <source>
        <dbReference type="Proteomes" id="UP000286678"/>
    </source>
</evidence>
<comment type="caution">
    <text evidence="2">The sequence shown here is derived from an EMBL/GenBank/DDBJ whole genome shotgun (WGS) entry which is preliminary data.</text>
</comment>
<sequence>MAKHVAKATIQKAKQHKKAFSGFVVAGLFVSMAMFGTDSTGTITASEEACKKLLNNSEQPAAVQQCIESNTTSTLSWSSWFRGGSRSTQFHFLDLFELLFGDSEQQAHKYGSNKKVSL</sequence>
<gene>
    <name evidence="2" type="ORF">CWE21_06215</name>
</gene>
<evidence type="ECO:0000256" key="1">
    <source>
        <dbReference type="SAM" id="Phobius"/>
    </source>
</evidence>
<accession>A0A432XHD9</accession>